<keyword evidence="2" id="KW-1185">Reference proteome</keyword>
<dbReference type="EMBL" id="BAABFL010000362">
    <property type="protein sequence ID" value="GAA4650107.1"/>
    <property type="molecule type" value="Genomic_DNA"/>
</dbReference>
<dbReference type="Proteomes" id="UP001500604">
    <property type="component" value="Unassembled WGS sequence"/>
</dbReference>
<dbReference type="RefSeq" id="WP_345196200.1">
    <property type="nucleotide sequence ID" value="NZ_BAABFL010000362.1"/>
</dbReference>
<comment type="caution">
    <text evidence="1">The sequence shown here is derived from an EMBL/GenBank/DDBJ whole genome shotgun (WGS) entry which is preliminary data.</text>
</comment>
<proteinExistence type="predicted"/>
<accession>A0ABP8V2Q3</accession>
<organism evidence="1 2">
    <name type="scientific">Kistimonas scapharcae</name>
    <dbReference type="NCBI Taxonomy" id="1036133"/>
    <lineage>
        <taxon>Bacteria</taxon>
        <taxon>Pseudomonadati</taxon>
        <taxon>Pseudomonadota</taxon>
        <taxon>Gammaproteobacteria</taxon>
        <taxon>Oceanospirillales</taxon>
        <taxon>Endozoicomonadaceae</taxon>
        <taxon>Kistimonas</taxon>
    </lineage>
</organism>
<gene>
    <name evidence="1" type="ORF">GCM10023116_23900</name>
</gene>
<evidence type="ECO:0000313" key="2">
    <source>
        <dbReference type="Proteomes" id="UP001500604"/>
    </source>
</evidence>
<name>A0ABP8V2Q3_9GAMM</name>
<sequence>MSQIPTEKAVEELHGIPAGQWPSPVKAKVMRAVWRSMGRVPGIGGVLLTRSLRHWQQGRAMIPAALVLSVLDEQLLIRVNPADLTHRLAAVSWGQDGIKSHDFRESFVAEGDLSGYLSPLKQDRLTAEIDQLFACHFRWRETASWVMLAQRLRERGRFVHNNVRIASLSDLDAYFQRYAELAESIQTHGYRLRRELTSGAAASSGFARSWRIERGEEEVGVAIGPKGEIWRYRGGYHRTAIARNLGLETMPVQVKLVHGDWLRREMAGKGLNLPFTTSIRNIMKCKKHPKFG</sequence>
<protein>
    <recommendedName>
        <fullName evidence="3">ParB/Sulfiredoxin domain-containing protein</fullName>
    </recommendedName>
</protein>
<evidence type="ECO:0008006" key="3">
    <source>
        <dbReference type="Google" id="ProtNLM"/>
    </source>
</evidence>
<evidence type="ECO:0000313" key="1">
    <source>
        <dbReference type="EMBL" id="GAA4650107.1"/>
    </source>
</evidence>
<reference evidence="2" key="1">
    <citation type="journal article" date="2019" name="Int. J. Syst. Evol. Microbiol.">
        <title>The Global Catalogue of Microorganisms (GCM) 10K type strain sequencing project: providing services to taxonomists for standard genome sequencing and annotation.</title>
        <authorList>
            <consortium name="The Broad Institute Genomics Platform"/>
            <consortium name="The Broad Institute Genome Sequencing Center for Infectious Disease"/>
            <person name="Wu L."/>
            <person name="Ma J."/>
        </authorList>
    </citation>
    <scope>NUCLEOTIDE SEQUENCE [LARGE SCALE GENOMIC DNA]</scope>
    <source>
        <strain evidence="2">JCM 17805</strain>
    </source>
</reference>